<sequence length="145" mass="16180">MATLKEFEDALREQGMNMALAILQRLRDRDRATRTVRPARRLTGQKMTPELARAILELHGSTGMTQQEIAFKVGVNQGRVNEVIKHGKWLSDDPAAPEAVARDKAKARLRGEPKPRAKRVGAVAQKQPTRPKKPERQGQLSLGDL</sequence>
<keyword evidence="3" id="KW-1185">Reference proteome</keyword>
<reference evidence="2" key="2">
    <citation type="submission" date="2021-08" db="EMBL/GenBank/DDBJ databases">
        <authorList>
            <person name="Tani A."/>
            <person name="Ola A."/>
            <person name="Ogura Y."/>
            <person name="Katsura K."/>
            <person name="Hayashi T."/>
        </authorList>
    </citation>
    <scope>NUCLEOTIDE SEQUENCE</scope>
    <source>
        <strain evidence="2">DSM 23674</strain>
    </source>
</reference>
<evidence type="ECO:0000256" key="1">
    <source>
        <dbReference type="SAM" id="MobiDB-lite"/>
    </source>
</evidence>
<proteinExistence type="predicted"/>
<gene>
    <name evidence="2" type="ORF">EKPJFOCH_3725</name>
</gene>
<protein>
    <recommendedName>
        <fullName evidence="4">RNA polymerase subunit sigma-70</fullName>
    </recommendedName>
</protein>
<dbReference type="RefSeq" id="WP_147816333.1">
    <property type="nucleotide sequence ID" value="NZ_BPRA01000019.1"/>
</dbReference>
<name>A0ABQ4TR97_9HYPH</name>
<comment type="caution">
    <text evidence="2">The sequence shown here is derived from an EMBL/GenBank/DDBJ whole genome shotgun (WGS) entry which is preliminary data.</text>
</comment>
<accession>A0ABQ4TR97</accession>
<dbReference type="Proteomes" id="UP001055101">
    <property type="component" value="Unassembled WGS sequence"/>
</dbReference>
<evidence type="ECO:0008006" key="4">
    <source>
        <dbReference type="Google" id="ProtNLM"/>
    </source>
</evidence>
<feature type="compositionally biased region" description="Basic and acidic residues" evidence="1">
    <location>
        <begin position="100"/>
        <end position="115"/>
    </location>
</feature>
<organism evidence="2 3">
    <name type="scientific">Methylobacterium thuringiense</name>
    <dbReference type="NCBI Taxonomy" id="1003091"/>
    <lineage>
        <taxon>Bacteria</taxon>
        <taxon>Pseudomonadati</taxon>
        <taxon>Pseudomonadota</taxon>
        <taxon>Alphaproteobacteria</taxon>
        <taxon>Hyphomicrobiales</taxon>
        <taxon>Methylobacteriaceae</taxon>
        <taxon>Methylobacterium</taxon>
    </lineage>
</organism>
<reference evidence="2" key="1">
    <citation type="journal article" date="2021" name="Front. Microbiol.">
        <title>Comprehensive Comparative Genomics and Phenotyping of Methylobacterium Species.</title>
        <authorList>
            <person name="Alessa O."/>
            <person name="Ogura Y."/>
            <person name="Fujitani Y."/>
            <person name="Takami H."/>
            <person name="Hayashi T."/>
            <person name="Sahin N."/>
            <person name="Tani A."/>
        </authorList>
    </citation>
    <scope>NUCLEOTIDE SEQUENCE</scope>
    <source>
        <strain evidence="2">DSM 23674</strain>
    </source>
</reference>
<dbReference type="EMBL" id="BPRA01000019">
    <property type="protein sequence ID" value="GJE57212.1"/>
    <property type="molecule type" value="Genomic_DNA"/>
</dbReference>
<feature type="region of interest" description="Disordered" evidence="1">
    <location>
        <begin position="92"/>
        <end position="145"/>
    </location>
</feature>
<evidence type="ECO:0000313" key="3">
    <source>
        <dbReference type="Proteomes" id="UP001055101"/>
    </source>
</evidence>
<evidence type="ECO:0000313" key="2">
    <source>
        <dbReference type="EMBL" id="GJE57212.1"/>
    </source>
</evidence>